<feature type="domain" description="Putative regulatory protein FmdB zinc ribbon" evidence="1">
    <location>
        <begin position="1"/>
        <end position="40"/>
    </location>
</feature>
<dbReference type="SMART" id="SM00834">
    <property type="entry name" value="CxxC_CXXC_SSSS"/>
    <property type="match status" value="1"/>
</dbReference>
<gene>
    <name evidence="2" type="ORF">LCGC14_2316020</name>
</gene>
<dbReference type="InterPro" id="IPR013429">
    <property type="entry name" value="Regulatory_FmdB_Zinc_ribbon"/>
</dbReference>
<dbReference type="EMBL" id="LAZR01032973">
    <property type="protein sequence ID" value="KKL49387.1"/>
    <property type="molecule type" value="Genomic_DNA"/>
</dbReference>
<dbReference type="Pfam" id="PF09723">
    <property type="entry name" value="Zn_ribbon_8"/>
    <property type="match status" value="1"/>
</dbReference>
<proteinExistence type="predicted"/>
<protein>
    <recommendedName>
        <fullName evidence="1">Putative regulatory protein FmdB zinc ribbon domain-containing protein</fullName>
    </recommendedName>
</protein>
<sequence length="75" mass="8556">MPIYEYYCNECEVERMKLQEIGSDAPQCPHCRVGMTQKPTHPAMIKWKGEGGFPSLRKAYKGTSPYTSSYGRYGD</sequence>
<accession>A0A0F9FE49</accession>
<dbReference type="AlphaFoldDB" id="A0A0F9FE49"/>
<evidence type="ECO:0000313" key="2">
    <source>
        <dbReference type="EMBL" id="KKL49387.1"/>
    </source>
</evidence>
<reference evidence="2" key="1">
    <citation type="journal article" date="2015" name="Nature">
        <title>Complex archaea that bridge the gap between prokaryotes and eukaryotes.</title>
        <authorList>
            <person name="Spang A."/>
            <person name="Saw J.H."/>
            <person name="Jorgensen S.L."/>
            <person name="Zaremba-Niedzwiedzka K."/>
            <person name="Martijn J."/>
            <person name="Lind A.E."/>
            <person name="van Eijk R."/>
            <person name="Schleper C."/>
            <person name="Guy L."/>
            <person name="Ettema T.J."/>
        </authorList>
    </citation>
    <scope>NUCLEOTIDE SEQUENCE</scope>
</reference>
<organism evidence="2">
    <name type="scientific">marine sediment metagenome</name>
    <dbReference type="NCBI Taxonomy" id="412755"/>
    <lineage>
        <taxon>unclassified sequences</taxon>
        <taxon>metagenomes</taxon>
        <taxon>ecological metagenomes</taxon>
    </lineage>
</organism>
<dbReference type="NCBIfam" id="TIGR02605">
    <property type="entry name" value="CxxC_CxxC_SSSS"/>
    <property type="match status" value="1"/>
</dbReference>
<name>A0A0F9FE49_9ZZZZ</name>
<evidence type="ECO:0000259" key="1">
    <source>
        <dbReference type="SMART" id="SM00834"/>
    </source>
</evidence>
<comment type="caution">
    <text evidence="2">The sequence shown here is derived from an EMBL/GenBank/DDBJ whole genome shotgun (WGS) entry which is preliminary data.</text>
</comment>